<dbReference type="InterPro" id="IPR000504">
    <property type="entry name" value="RRM_dom"/>
</dbReference>
<dbReference type="CDD" id="cd12309">
    <property type="entry name" value="RRM2_Spen"/>
    <property type="match status" value="1"/>
</dbReference>
<comment type="similarity">
    <text evidence="2">Belongs to the RRM Spen family.</text>
</comment>
<evidence type="ECO:0000313" key="10">
    <source>
        <dbReference type="EMBL" id="KZC09365.1"/>
    </source>
</evidence>
<evidence type="ECO:0000256" key="1">
    <source>
        <dbReference type="ARBA" id="ARBA00004123"/>
    </source>
</evidence>
<dbReference type="STRING" id="178035.A0A154PBW1"/>
<dbReference type="InterPro" id="IPR016194">
    <property type="entry name" value="SPOC-like_C_dom_sf"/>
</dbReference>
<evidence type="ECO:0000256" key="2">
    <source>
        <dbReference type="ARBA" id="ARBA00005387"/>
    </source>
</evidence>
<evidence type="ECO:0000256" key="3">
    <source>
        <dbReference type="ARBA" id="ARBA00022553"/>
    </source>
</evidence>
<feature type="domain" description="RRM" evidence="8">
    <location>
        <begin position="389"/>
        <end position="463"/>
    </location>
</feature>
<keyword evidence="3" id="KW-0597">Phosphoprotein</keyword>
<dbReference type="FunFam" id="3.30.70.330:FF:000454">
    <property type="entry name" value="RNA-binding protein 15B"/>
    <property type="match status" value="1"/>
</dbReference>
<keyword evidence="4 6" id="KW-0694">RNA-binding</keyword>
<name>A0A154PBW1_DUFNO</name>
<evidence type="ECO:0000256" key="5">
    <source>
        <dbReference type="ARBA" id="ARBA00023242"/>
    </source>
</evidence>
<dbReference type="AlphaFoldDB" id="A0A154PBW1"/>
<dbReference type="PANTHER" id="PTHR23189">
    <property type="entry name" value="RNA RECOGNITION MOTIF-CONTAINING"/>
    <property type="match status" value="1"/>
</dbReference>
<comment type="subcellular location">
    <subcellularLocation>
        <location evidence="1">Nucleus</location>
    </subcellularLocation>
</comment>
<dbReference type="Proteomes" id="UP000076502">
    <property type="component" value="Unassembled WGS sequence"/>
</dbReference>
<feature type="region of interest" description="Disordered" evidence="7">
    <location>
        <begin position="186"/>
        <end position="212"/>
    </location>
</feature>
<sequence length="832" mass="94952">MIGIPRDDRHKITVKIRNNMKRSSSRDTPPPRVKRSRSSMGRYDDSSDERITPERIRRRSRGARSPSPPTRASSHARYVESSSHRDDYLRAPRELPPERPYGYKVLCISSIHPKASDEVIKDTLYREYKKFGDFSIRISHELDERVAYVCFRSSEDARDAKHAKPRIIMYDKVALVEPVYERPDTYRRPRSITPPDYERYYARSPGPTDRHRPLERYERVYGPPVGLPPPHREMRREAIPPPHHDFVRPPIHHGPPHVHPGPPHHYGPPRHMMIRHPVHGFERVENKKDKFPNYLHHVSPEDDPLATRTLFAGNLEINITEEELRRIFSKYGIVDDIDIKRPPPGTGNAYAFVRFQTLDMAHRCKVELSGQYIGKFQCKIGYGKATPTTRIWVGGLGPWTSVPQLEREFDRFGAIKKIDYIKGDSNAYILYDSIDAAQAAVKEMRGFPLGGPDRRLRVDFADVTPGFGFKPRPYPEESGEFRPRPVDYDSSYDPYGPDNDFGYGPRGFRGRGSNPWHERRGGGRGGYRGSYPESYMRDEADWSSRRPPPELEYEAPRSLRRSLSREPGVDRSRSRSPRRRQIDSDSDSENTRTGMLSTSRTLPEVARKSIAVWQGALILKNSLFPAKFHLTDGDTEIIEALMKDEDGKHMLRITQRLRLDQPKLDDVSKRIQTSSSHAIFLGLAGSSTVISTDDANVQTRPLRNLVSYLKQKEAAGVISLLNKDTEGTGVLYAFPPCAFSTELLKRTCPSLSEEGLKEDHLFFHILELKHFKEFFSFWVSTLTFLLCFNTVAATVEALSTQEVLPPVPGVDSVSISQQHTFTATASKVDAAL</sequence>
<dbReference type="FunFam" id="2.40.290.10:FF:000007">
    <property type="entry name" value="RNA-binding protein 15B"/>
    <property type="match status" value="1"/>
</dbReference>
<feature type="compositionally biased region" description="Polar residues" evidence="7">
    <location>
        <begin position="591"/>
        <end position="601"/>
    </location>
</feature>
<keyword evidence="5" id="KW-0539">Nucleus</keyword>
<feature type="domain" description="SPOC" evidence="9">
    <location>
        <begin position="602"/>
        <end position="769"/>
    </location>
</feature>
<evidence type="ECO:0000313" key="11">
    <source>
        <dbReference type="Proteomes" id="UP000076502"/>
    </source>
</evidence>
<dbReference type="SUPFAM" id="SSF54928">
    <property type="entry name" value="RNA-binding domain, RBD"/>
    <property type="match status" value="2"/>
</dbReference>
<feature type="region of interest" description="Disordered" evidence="7">
    <location>
        <begin position="1"/>
        <end position="95"/>
    </location>
</feature>
<protein>
    <submittedName>
        <fullName evidence="10">Putative RNA-binding protein 15B</fullName>
    </submittedName>
</protein>
<feature type="domain" description="RRM" evidence="8">
    <location>
        <begin position="308"/>
        <end position="385"/>
    </location>
</feature>
<evidence type="ECO:0000259" key="9">
    <source>
        <dbReference type="PROSITE" id="PS50917"/>
    </source>
</evidence>
<dbReference type="InterPro" id="IPR010912">
    <property type="entry name" value="SPOC_met"/>
</dbReference>
<dbReference type="EMBL" id="KQ434869">
    <property type="protein sequence ID" value="KZC09365.1"/>
    <property type="molecule type" value="Genomic_DNA"/>
</dbReference>
<dbReference type="CDD" id="cd12310">
    <property type="entry name" value="RRM3_Spen"/>
    <property type="match status" value="1"/>
</dbReference>
<dbReference type="FunFam" id="3.30.70.330:FF:000565">
    <property type="entry name" value="RNA-binding protein 15B"/>
    <property type="match status" value="1"/>
</dbReference>
<dbReference type="SUPFAM" id="SSF100939">
    <property type="entry name" value="SPOC domain-like"/>
    <property type="match status" value="1"/>
</dbReference>
<organism evidence="10 11">
    <name type="scientific">Dufourea novaeangliae</name>
    <name type="common">Sweat bee</name>
    <dbReference type="NCBI Taxonomy" id="178035"/>
    <lineage>
        <taxon>Eukaryota</taxon>
        <taxon>Metazoa</taxon>
        <taxon>Ecdysozoa</taxon>
        <taxon>Arthropoda</taxon>
        <taxon>Hexapoda</taxon>
        <taxon>Insecta</taxon>
        <taxon>Pterygota</taxon>
        <taxon>Neoptera</taxon>
        <taxon>Endopterygota</taxon>
        <taxon>Hymenoptera</taxon>
        <taxon>Apocrita</taxon>
        <taxon>Aculeata</taxon>
        <taxon>Apoidea</taxon>
        <taxon>Anthophila</taxon>
        <taxon>Halictidae</taxon>
        <taxon>Rophitinae</taxon>
        <taxon>Dufourea</taxon>
    </lineage>
</organism>
<feature type="region of interest" description="Disordered" evidence="7">
    <location>
        <begin position="469"/>
        <end position="601"/>
    </location>
</feature>
<dbReference type="Gene3D" id="3.30.70.330">
    <property type="match status" value="3"/>
</dbReference>
<dbReference type="Pfam" id="PF00076">
    <property type="entry name" value="RRM_1"/>
    <property type="match status" value="2"/>
</dbReference>
<dbReference type="CDD" id="cd21544">
    <property type="entry name" value="SPOC_RBM15-like"/>
    <property type="match status" value="1"/>
</dbReference>
<dbReference type="OrthoDB" id="10050565at2759"/>
<feature type="compositionally biased region" description="Basic and acidic residues" evidence="7">
    <location>
        <begin position="82"/>
        <end position="95"/>
    </location>
</feature>
<gene>
    <name evidence="10" type="ORF">WN55_11107</name>
</gene>
<dbReference type="Gene3D" id="2.40.290.10">
    <property type="match status" value="1"/>
</dbReference>
<evidence type="ECO:0000259" key="8">
    <source>
        <dbReference type="PROSITE" id="PS50102"/>
    </source>
</evidence>
<dbReference type="SMART" id="SM00360">
    <property type="entry name" value="RRM"/>
    <property type="match status" value="3"/>
</dbReference>
<evidence type="ECO:0000256" key="4">
    <source>
        <dbReference type="ARBA" id="ARBA00022884"/>
    </source>
</evidence>
<evidence type="ECO:0000256" key="7">
    <source>
        <dbReference type="SAM" id="MobiDB-lite"/>
    </source>
</evidence>
<accession>A0A154PBW1</accession>
<proteinExistence type="inferred from homology"/>
<dbReference type="CDD" id="cd12308">
    <property type="entry name" value="RRM1_Spen"/>
    <property type="match status" value="1"/>
</dbReference>
<dbReference type="GO" id="GO:0005634">
    <property type="term" value="C:nucleus"/>
    <property type="evidence" value="ECO:0007669"/>
    <property type="project" value="UniProtKB-SubCell"/>
</dbReference>
<dbReference type="PROSITE" id="PS50917">
    <property type="entry name" value="SPOC"/>
    <property type="match status" value="1"/>
</dbReference>
<feature type="compositionally biased region" description="Basic and acidic residues" evidence="7">
    <location>
        <begin position="1"/>
        <end position="11"/>
    </location>
</feature>
<keyword evidence="11" id="KW-1185">Reference proteome</keyword>
<feature type="compositionally biased region" description="Basic and acidic residues" evidence="7">
    <location>
        <begin position="42"/>
        <end position="55"/>
    </location>
</feature>
<dbReference type="InterPro" id="IPR012921">
    <property type="entry name" value="SPOC_C"/>
</dbReference>
<feature type="compositionally biased region" description="Low complexity" evidence="7">
    <location>
        <begin position="488"/>
        <end position="503"/>
    </location>
</feature>
<dbReference type="GO" id="GO:0003723">
    <property type="term" value="F:RNA binding"/>
    <property type="evidence" value="ECO:0007669"/>
    <property type="project" value="UniProtKB-UniRule"/>
</dbReference>
<dbReference type="InterPro" id="IPR012677">
    <property type="entry name" value="Nucleotide-bd_a/b_plait_sf"/>
</dbReference>
<evidence type="ECO:0000256" key="6">
    <source>
        <dbReference type="PROSITE-ProRule" id="PRU00176"/>
    </source>
</evidence>
<feature type="compositionally biased region" description="Basic and acidic residues" evidence="7">
    <location>
        <begin position="535"/>
        <end position="573"/>
    </location>
</feature>
<reference evidence="10 11" key="1">
    <citation type="submission" date="2015-07" db="EMBL/GenBank/DDBJ databases">
        <title>The genome of Dufourea novaeangliae.</title>
        <authorList>
            <person name="Pan H."/>
            <person name="Kapheim K."/>
        </authorList>
    </citation>
    <scope>NUCLEOTIDE SEQUENCE [LARGE SCALE GENOMIC DNA]</scope>
    <source>
        <strain evidence="10">0120121106</strain>
        <tissue evidence="10">Whole body</tissue>
    </source>
</reference>
<dbReference type="Pfam" id="PF07744">
    <property type="entry name" value="SPOC"/>
    <property type="match status" value="1"/>
</dbReference>
<feature type="compositionally biased region" description="Basic and acidic residues" evidence="7">
    <location>
        <begin position="473"/>
        <end position="487"/>
    </location>
</feature>
<dbReference type="PROSITE" id="PS50102">
    <property type="entry name" value="RRM"/>
    <property type="match status" value="2"/>
</dbReference>
<dbReference type="InterPro" id="IPR035979">
    <property type="entry name" value="RBD_domain_sf"/>
</dbReference>
<dbReference type="FunFam" id="3.30.70.330:FF:000112">
    <property type="entry name" value="RNA-binding motif protein 15"/>
    <property type="match status" value="1"/>
</dbReference>